<sequence>MVRVVEGWQRLFRSRRHRNVMAALVIAGPAVVGLLTGLHRTSPASSLPLFAVITALCATVVGLWRREHDWLATVVACGTFVATDLPYSLYVMTYSVTRRRRWAPAAVSVAVLLAWPAHQAFFAPITAPGRLLEFEGSLPAGGINGLVYWSLAAVAPFVMGLAKNSLEEASIEREQHAAQAAERQQRLRESTLRERGLAERARLASMMHDGVGHHVSVMVSMAGAISVDPAATGSITQRCELIVSVGRKTIEQLGEVLDVLSTAAEETNGGVPRFGIGDIEELVRDYRSLGVEVTYSAVEPPVEMGDGTTEDLCYRIVREALTNVLRHTSVPRADIELRCAADEVLLTVTNPLAPEDQASLPGTGRGLRLLTEEVVREGGVLTAAPSADAARFVLRAELPRWPRGRDAEERVGPSEDDPGGCRRRPGPDPRRNEGDPGVRGGHRGGR</sequence>
<name>A0A1I5SY12_9PSEU</name>
<reference evidence="13" key="1">
    <citation type="submission" date="2016-10" db="EMBL/GenBank/DDBJ databases">
        <authorList>
            <person name="Varghese N."/>
            <person name="Submissions S."/>
        </authorList>
    </citation>
    <scope>NUCLEOTIDE SEQUENCE [LARGE SCALE GENOMIC DNA]</scope>
    <source>
        <strain evidence="13">CGMCC 4.5579</strain>
    </source>
</reference>
<protein>
    <recommendedName>
        <fullName evidence="2">histidine kinase</fullName>
        <ecNumber evidence="2">2.7.13.3</ecNumber>
    </recommendedName>
</protein>
<keyword evidence="3" id="KW-0597">Phosphoprotein</keyword>
<feature type="transmembrane region" description="Helical" evidence="10">
    <location>
        <begin position="45"/>
        <end position="64"/>
    </location>
</feature>
<comment type="catalytic activity">
    <reaction evidence="1">
        <text>ATP + protein L-histidine = ADP + protein N-phospho-L-histidine.</text>
        <dbReference type="EC" id="2.7.13.3"/>
    </reaction>
</comment>
<evidence type="ECO:0000313" key="12">
    <source>
        <dbReference type="EMBL" id="SFP75096.1"/>
    </source>
</evidence>
<feature type="region of interest" description="Disordered" evidence="9">
    <location>
        <begin position="403"/>
        <end position="446"/>
    </location>
</feature>
<accession>A0A1I5SY12</accession>
<dbReference type="Gene3D" id="1.20.5.1930">
    <property type="match status" value="1"/>
</dbReference>
<keyword evidence="8" id="KW-0902">Two-component regulatory system</keyword>
<evidence type="ECO:0000256" key="9">
    <source>
        <dbReference type="SAM" id="MobiDB-lite"/>
    </source>
</evidence>
<organism evidence="12 13">
    <name type="scientific">Amycolatopsis arida</name>
    <dbReference type="NCBI Taxonomy" id="587909"/>
    <lineage>
        <taxon>Bacteria</taxon>
        <taxon>Bacillati</taxon>
        <taxon>Actinomycetota</taxon>
        <taxon>Actinomycetes</taxon>
        <taxon>Pseudonocardiales</taxon>
        <taxon>Pseudonocardiaceae</taxon>
        <taxon>Amycolatopsis</taxon>
    </lineage>
</organism>
<feature type="compositionally biased region" description="Basic and acidic residues" evidence="9">
    <location>
        <begin position="403"/>
        <end position="413"/>
    </location>
</feature>
<gene>
    <name evidence="12" type="ORF">SAMN05421810_103300</name>
</gene>
<dbReference type="Pfam" id="PF07730">
    <property type="entry name" value="HisKA_3"/>
    <property type="match status" value="1"/>
</dbReference>
<dbReference type="GO" id="GO:0046983">
    <property type="term" value="F:protein dimerization activity"/>
    <property type="evidence" value="ECO:0007669"/>
    <property type="project" value="InterPro"/>
</dbReference>
<dbReference type="Proteomes" id="UP000198727">
    <property type="component" value="Unassembled WGS sequence"/>
</dbReference>
<dbReference type="InterPro" id="IPR036890">
    <property type="entry name" value="HATPase_C_sf"/>
</dbReference>
<evidence type="ECO:0000256" key="6">
    <source>
        <dbReference type="ARBA" id="ARBA00022777"/>
    </source>
</evidence>
<dbReference type="InterPro" id="IPR050482">
    <property type="entry name" value="Sensor_HK_TwoCompSys"/>
</dbReference>
<dbReference type="STRING" id="587909.SAMN05421810_103300"/>
<dbReference type="InterPro" id="IPR011712">
    <property type="entry name" value="Sig_transdc_His_kin_sub3_dim/P"/>
</dbReference>
<keyword evidence="13" id="KW-1185">Reference proteome</keyword>
<feature type="transmembrane region" description="Helical" evidence="10">
    <location>
        <begin position="70"/>
        <end position="90"/>
    </location>
</feature>
<evidence type="ECO:0000256" key="1">
    <source>
        <dbReference type="ARBA" id="ARBA00000085"/>
    </source>
</evidence>
<feature type="transmembrane region" description="Helical" evidence="10">
    <location>
        <begin position="20"/>
        <end position="38"/>
    </location>
</feature>
<keyword evidence="5" id="KW-0547">Nucleotide-binding</keyword>
<dbReference type="PANTHER" id="PTHR24421:SF10">
    <property type="entry name" value="NITRATE_NITRITE SENSOR PROTEIN NARQ"/>
    <property type="match status" value="1"/>
</dbReference>
<evidence type="ECO:0000256" key="8">
    <source>
        <dbReference type="ARBA" id="ARBA00023012"/>
    </source>
</evidence>
<dbReference type="PANTHER" id="PTHR24421">
    <property type="entry name" value="NITRATE/NITRITE SENSOR PROTEIN NARX-RELATED"/>
    <property type="match status" value="1"/>
</dbReference>
<dbReference type="AlphaFoldDB" id="A0A1I5SY12"/>
<dbReference type="Gene3D" id="3.30.565.10">
    <property type="entry name" value="Histidine kinase-like ATPase, C-terminal domain"/>
    <property type="match status" value="1"/>
</dbReference>
<evidence type="ECO:0000259" key="11">
    <source>
        <dbReference type="Pfam" id="PF07730"/>
    </source>
</evidence>
<evidence type="ECO:0000256" key="2">
    <source>
        <dbReference type="ARBA" id="ARBA00012438"/>
    </source>
</evidence>
<dbReference type="EMBL" id="FOWW01000003">
    <property type="protein sequence ID" value="SFP75096.1"/>
    <property type="molecule type" value="Genomic_DNA"/>
</dbReference>
<evidence type="ECO:0000256" key="5">
    <source>
        <dbReference type="ARBA" id="ARBA00022741"/>
    </source>
</evidence>
<evidence type="ECO:0000313" key="13">
    <source>
        <dbReference type="Proteomes" id="UP000198727"/>
    </source>
</evidence>
<keyword evidence="7" id="KW-0067">ATP-binding</keyword>
<evidence type="ECO:0000256" key="3">
    <source>
        <dbReference type="ARBA" id="ARBA00022553"/>
    </source>
</evidence>
<evidence type="ECO:0000256" key="4">
    <source>
        <dbReference type="ARBA" id="ARBA00022679"/>
    </source>
</evidence>
<feature type="compositionally biased region" description="Basic and acidic residues" evidence="9">
    <location>
        <begin position="425"/>
        <end position="436"/>
    </location>
</feature>
<keyword evidence="10" id="KW-1133">Transmembrane helix</keyword>
<proteinExistence type="predicted"/>
<dbReference type="CDD" id="cd16917">
    <property type="entry name" value="HATPase_UhpB-NarQ-NarX-like"/>
    <property type="match status" value="1"/>
</dbReference>
<evidence type="ECO:0000256" key="7">
    <source>
        <dbReference type="ARBA" id="ARBA00022840"/>
    </source>
</evidence>
<dbReference type="GO" id="GO:0016020">
    <property type="term" value="C:membrane"/>
    <property type="evidence" value="ECO:0007669"/>
    <property type="project" value="InterPro"/>
</dbReference>
<evidence type="ECO:0000256" key="10">
    <source>
        <dbReference type="SAM" id="Phobius"/>
    </source>
</evidence>
<keyword evidence="6 12" id="KW-0418">Kinase</keyword>
<keyword evidence="10" id="KW-0472">Membrane</keyword>
<feature type="domain" description="Signal transduction histidine kinase subgroup 3 dimerisation and phosphoacceptor" evidence="11">
    <location>
        <begin position="199"/>
        <end position="263"/>
    </location>
</feature>
<dbReference type="GO" id="GO:0000155">
    <property type="term" value="F:phosphorelay sensor kinase activity"/>
    <property type="evidence" value="ECO:0007669"/>
    <property type="project" value="InterPro"/>
</dbReference>
<dbReference type="EC" id="2.7.13.3" evidence="2"/>
<dbReference type="GO" id="GO:0005524">
    <property type="term" value="F:ATP binding"/>
    <property type="evidence" value="ECO:0007669"/>
    <property type="project" value="UniProtKB-KW"/>
</dbReference>
<keyword evidence="10" id="KW-0812">Transmembrane</keyword>
<keyword evidence="4" id="KW-0808">Transferase</keyword>
<dbReference type="RefSeq" id="WP_092529949.1">
    <property type="nucleotide sequence ID" value="NZ_FOWW01000003.1"/>
</dbReference>
<dbReference type="SUPFAM" id="SSF55874">
    <property type="entry name" value="ATPase domain of HSP90 chaperone/DNA topoisomerase II/histidine kinase"/>
    <property type="match status" value="1"/>
</dbReference>